<evidence type="ECO:0000313" key="2">
    <source>
        <dbReference type="EMBL" id="RKO68019.1"/>
    </source>
</evidence>
<feature type="region of interest" description="Disordered" evidence="1">
    <location>
        <begin position="1"/>
        <end position="46"/>
    </location>
</feature>
<evidence type="ECO:0000313" key="3">
    <source>
        <dbReference type="Proteomes" id="UP000271256"/>
    </source>
</evidence>
<proteinExistence type="predicted"/>
<evidence type="ECO:0000256" key="1">
    <source>
        <dbReference type="SAM" id="MobiDB-lite"/>
    </source>
</evidence>
<protein>
    <submittedName>
        <fullName evidence="2">Uncharacterized protein</fullName>
    </submittedName>
</protein>
<name>A0A494WWX8_9FIRM</name>
<feature type="compositionally biased region" description="Polar residues" evidence="1">
    <location>
        <begin position="25"/>
        <end position="46"/>
    </location>
</feature>
<sequence>MSSTLTCGAWGTLSPPRGTPPRGFTSATWRTSAVRVTSAGTSPSTR</sequence>
<dbReference type="EMBL" id="RBWE01000001">
    <property type="protein sequence ID" value="RKO68019.1"/>
    <property type="molecule type" value="Genomic_DNA"/>
</dbReference>
<gene>
    <name evidence="2" type="ORF">D7024_01140</name>
</gene>
<dbReference type="Proteomes" id="UP000271256">
    <property type="component" value="Unassembled WGS sequence"/>
</dbReference>
<organism evidence="2 3">
    <name type="scientific">Desulfofundulus salinus</name>
    <dbReference type="NCBI Taxonomy" id="2419843"/>
    <lineage>
        <taxon>Bacteria</taxon>
        <taxon>Bacillati</taxon>
        <taxon>Bacillota</taxon>
        <taxon>Clostridia</taxon>
        <taxon>Eubacteriales</taxon>
        <taxon>Peptococcaceae</taxon>
        <taxon>Desulfofundulus</taxon>
    </lineage>
</organism>
<accession>A0A494WWX8</accession>
<keyword evidence="3" id="KW-1185">Reference proteome</keyword>
<comment type="caution">
    <text evidence="2">The sequence shown here is derived from an EMBL/GenBank/DDBJ whole genome shotgun (WGS) entry which is preliminary data.</text>
</comment>
<dbReference type="AlphaFoldDB" id="A0A494WWX8"/>
<reference evidence="2 3" key="1">
    <citation type="submission" date="2018-10" db="EMBL/GenBank/DDBJ databases">
        <authorList>
            <person name="Grouzdev D.S."/>
            <person name="Krutkina M.S."/>
            <person name="Tourova T.P."/>
            <person name="Nazina T.N."/>
        </authorList>
    </citation>
    <scope>NUCLEOTIDE SEQUENCE [LARGE SCALE GENOMIC DNA]</scope>
    <source>
        <strain evidence="2 3">435</strain>
    </source>
</reference>